<dbReference type="InterPro" id="IPR011989">
    <property type="entry name" value="ARM-like"/>
</dbReference>
<feature type="compositionally biased region" description="Low complexity" evidence="6">
    <location>
        <begin position="461"/>
        <end position="472"/>
    </location>
</feature>
<evidence type="ECO:0000256" key="1">
    <source>
        <dbReference type="ARBA" id="ARBA00004123"/>
    </source>
</evidence>
<dbReference type="InterPro" id="IPR039678">
    <property type="entry name" value="CTNNBL1"/>
</dbReference>
<evidence type="ECO:0000313" key="8">
    <source>
        <dbReference type="EMBL" id="CAD9774111.1"/>
    </source>
</evidence>
<evidence type="ECO:0000256" key="4">
    <source>
        <dbReference type="ARBA" id="ARBA00023054"/>
    </source>
</evidence>
<gene>
    <name evidence="8" type="ORF">LSP00402_LOCUS18103</name>
</gene>
<feature type="compositionally biased region" description="Acidic residues" evidence="6">
    <location>
        <begin position="449"/>
        <end position="460"/>
    </location>
</feature>
<feature type="region of interest" description="Disordered" evidence="6">
    <location>
        <begin position="449"/>
        <end position="479"/>
    </location>
</feature>
<dbReference type="EMBL" id="HBHP01029348">
    <property type="protein sequence ID" value="CAD9774111.1"/>
    <property type="molecule type" value="Transcribed_RNA"/>
</dbReference>
<evidence type="ECO:0000256" key="6">
    <source>
        <dbReference type="SAM" id="MobiDB-lite"/>
    </source>
</evidence>
<dbReference type="InterPro" id="IPR016024">
    <property type="entry name" value="ARM-type_fold"/>
</dbReference>
<dbReference type="Pfam" id="PF08216">
    <property type="entry name" value="CTNNBL"/>
    <property type="match status" value="1"/>
</dbReference>
<keyword evidence="2" id="KW-0597">Phosphoprotein</keyword>
<dbReference type="SMART" id="SM01156">
    <property type="entry name" value="DUF1716"/>
    <property type="match status" value="1"/>
</dbReference>
<evidence type="ECO:0000259" key="7">
    <source>
        <dbReference type="SMART" id="SM01156"/>
    </source>
</evidence>
<dbReference type="PANTHER" id="PTHR14978:SF0">
    <property type="entry name" value="BETA-CATENIN-LIKE PROTEIN 1"/>
    <property type="match status" value="1"/>
</dbReference>
<organism evidence="8">
    <name type="scientific">Lotharella oceanica</name>
    <dbReference type="NCBI Taxonomy" id="641309"/>
    <lineage>
        <taxon>Eukaryota</taxon>
        <taxon>Sar</taxon>
        <taxon>Rhizaria</taxon>
        <taxon>Cercozoa</taxon>
        <taxon>Chlorarachniophyceae</taxon>
        <taxon>Lotharella</taxon>
    </lineage>
</organism>
<dbReference type="Gene3D" id="1.25.10.10">
    <property type="entry name" value="Leucine-rich Repeat Variant"/>
    <property type="match status" value="1"/>
</dbReference>
<sequence>MDSEIKVHQIIQDLQGVAAAPDLFPEFVRLKAVSPLLSLISHENTDISIEVVDLLKEFTDVETVQEEGRNAEILLDALIAKQMIPLLVTNLERLDETQKEDQQAVHNTLNIFENLMEVAPEVAAVKLSTETKLMDWLLKRLRKGVFDENQLYASEILSMLLLTGGKAVKAFTEKQGLKRLVRCVAAYRKRDPESLDEVEFVENLFNCIVSTLGAEKANQLAFAQADGLQLMITMVRKKRYTQAAALKVLNYAVSDCMSNCEKTIECSGLKAIFKAFMARGKVSKRLKQEIEATEEHVLSCIVQLFVHLSDVRYLRLLNKFRENGYEKVERLVELHDKYYSRLEDAERKYQREHPDEPVDEDELYMRRLDNGLYSLQMCALLIALICSAGEKGIYERVVQLLNQQDSSLKDVKETLEEYHANLAGDKSGKKMKTILNNVIIILDQLLGTGEEEGGGEEEDQASGSAPAAARGAPQEEKEQ</sequence>
<keyword evidence="5" id="KW-0539">Nucleus</keyword>
<reference evidence="8" key="1">
    <citation type="submission" date="2021-01" db="EMBL/GenBank/DDBJ databases">
        <authorList>
            <person name="Corre E."/>
            <person name="Pelletier E."/>
            <person name="Niang G."/>
            <person name="Scheremetjew M."/>
            <person name="Finn R."/>
            <person name="Kale V."/>
            <person name="Holt S."/>
            <person name="Cochrane G."/>
            <person name="Meng A."/>
            <person name="Brown T."/>
            <person name="Cohen L."/>
        </authorList>
    </citation>
    <scope>NUCLEOTIDE SEQUENCE</scope>
    <source>
        <strain evidence="8">CCMP622</strain>
    </source>
</reference>
<name>A0A7S2U0P3_9EUKA</name>
<protein>
    <recommendedName>
        <fullName evidence="7">Beta-catenin-like protein 1 N-terminal domain-containing protein</fullName>
    </recommendedName>
</protein>
<evidence type="ECO:0000256" key="2">
    <source>
        <dbReference type="ARBA" id="ARBA00022553"/>
    </source>
</evidence>
<proteinExistence type="predicted"/>
<dbReference type="InterPro" id="IPR013180">
    <property type="entry name" value="CTNNBL1_N"/>
</dbReference>
<evidence type="ECO:0000256" key="3">
    <source>
        <dbReference type="ARBA" id="ARBA00022737"/>
    </source>
</evidence>
<keyword evidence="3" id="KW-0677">Repeat</keyword>
<dbReference type="SUPFAM" id="SSF48371">
    <property type="entry name" value="ARM repeat"/>
    <property type="match status" value="1"/>
</dbReference>
<dbReference type="AlphaFoldDB" id="A0A7S2U0P3"/>
<dbReference type="GO" id="GO:0005681">
    <property type="term" value="C:spliceosomal complex"/>
    <property type="evidence" value="ECO:0007669"/>
    <property type="project" value="TreeGrafter"/>
</dbReference>
<dbReference type="PANTHER" id="PTHR14978">
    <property type="entry name" value="BETA-CATENIN-LIKE PROTEIN 1 NUCLEAR ASSOCIATED PROTEIN"/>
    <property type="match status" value="1"/>
</dbReference>
<keyword evidence="4" id="KW-0175">Coiled coil</keyword>
<comment type="subcellular location">
    <subcellularLocation>
        <location evidence="1">Nucleus</location>
    </subcellularLocation>
</comment>
<accession>A0A7S2U0P3</accession>
<feature type="domain" description="Beta-catenin-like protein 1 N-terminal" evidence="7">
    <location>
        <begin position="1"/>
        <end position="52"/>
    </location>
</feature>
<dbReference type="GO" id="GO:0010467">
    <property type="term" value="P:gene expression"/>
    <property type="evidence" value="ECO:0007669"/>
    <property type="project" value="UniProtKB-ARBA"/>
</dbReference>
<dbReference type="FunFam" id="1.25.10.10:FF:001136">
    <property type="entry name" value="Beta-catenin-like protein 1"/>
    <property type="match status" value="1"/>
</dbReference>
<evidence type="ECO:0000256" key="5">
    <source>
        <dbReference type="ARBA" id="ARBA00023242"/>
    </source>
</evidence>